<feature type="compositionally biased region" description="Basic and acidic residues" evidence="1">
    <location>
        <begin position="100"/>
        <end position="110"/>
    </location>
</feature>
<reference evidence="2" key="2">
    <citation type="submission" date="2023-02" db="EMBL/GenBank/DDBJ databases">
        <authorList>
            <person name="Swenson N.G."/>
            <person name="Wegrzyn J.L."/>
            <person name="Mcevoy S.L."/>
        </authorList>
    </citation>
    <scope>NUCLEOTIDE SEQUENCE</scope>
    <source>
        <strain evidence="2">91603</strain>
        <tissue evidence="2">Leaf</tissue>
    </source>
</reference>
<accession>A0AAD5IYZ6</accession>
<protein>
    <submittedName>
        <fullName evidence="2">Uncharacterized protein</fullName>
    </submittedName>
</protein>
<feature type="region of interest" description="Disordered" evidence="1">
    <location>
        <begin position="79"/>
        <end position="110"/>
    </location>
</feature>
<gene>
    <name evidence="2" type="ORF">LWI28_007512</name>
</gene>
<organism evidence="2 3">
    <name type="scientific">Acer negundo</name>
    <name type="common">Box elder</name>
    <dbReference type="NCBI Taxonomy" id="4023"/>
    <lineage>
        <taxon>Eukaryota</taxon>
        <taxon>Viridiplantae</taxon>
        <taxon>Streptophyta</taxon>
        <taxon>Embryophyta</taxon>
        <taxon>Tracheophyta</taxon>
        <taxon>Spermatophyta</taxon>
        <taxon>Magnoliopsida</taxon>
        <taxon>eudicotyledons</taxon>
        <taxon>Gunneridae</taxon>
        <taxon>Pentapetalae</taxon>
        <taxon>rosids</taxon>
        <taxon>malvids</taxon>
        <taxon>Sapindales</taxon>
        <taxon>Sapindaceae</taxon>
        <taxon>Hippocastanoideae</taxon>
        <taxon>Acereae</taxon>
        <taxon>Acer</taxon>
    </lineage>
</organism>
<dbReference type="EMBL" id="JAJSOW010000101">
    <property type="protein sequence ID" value="KAI9180719.1"/>
    <property type="molecule type" value="Genomic_DNA"/>
</dbReference>
<dbReference type="AlphaFoldDB" id="A0AAD5IYZ6"/>
<dbReference type="Proteomes" id="UP001064489">
    <property type="component" value="Chromosome 4"/>
</dbReference>
<reference evidence="2" key="1">
    <citation type="journal article" date="2022" name="Plant J.">
        <title>Strategies of tolerance reflected in two North American maple genomes.</title>
        <authorList>
            <person name="McEvoy S.L."/>
            <person name="Sezen U.U."/>
            <person name="Trouern-Trend A."/>
            <person name="McMahon S.M."/>
            <person name="Schaberg P.G."/>
            <person name="Yang J."/>
            <person name="Wegrzyn J.L."/>
            <person name="Swenson N.G."/>
        </authorList>
    </citation>
    <scope>NUCLEOTIDE SEQUENCE</scope>
    <source>
        <strain evidence="2">91603</strain>
    </source>
</reference>
<feature type="region of interest" description="Disordered" evidence="1">
    <location>
        <begin position="130"/>
        <end position="164"/>
    </location>
</feature>
<feature type="region of interest" description="Disordered" evidence="1">
    <location>
        <begin position="1"/>
        <end position="20"/>
    </location>
</feature>
<name>A0AAD5IYZ6_ACENE</name>
<evidence type="ECO:0000313" key="3">
    <source>
        <dbReference type="Proteomes" id="UP001064489"/>
    </source>
</evidence>
<keyword evidence="3" id="KW-1185">Reference proteome</keyword>
<evidence type="ECO:0000256" key="1">
    <source>
        <dbReference type="SAM" id="MobiDB-lite"/>
    </source>
</evidence>
<comment type="caution">
    <text evidence="2">The sequence shown here is derived from an EMBL/GenBank/DDBJ whole genome shotgun (WGS) entry which is preliminary data.</text>
</comment>
<feature type="compositionally biased region" description="Low complexity" evidence="1">
    <location>
        <begin position="132"/>
        <end position="143"/>
    </location>
</feature>
<sequence length="164" mass="17971">MKEDRIGTRGPEGEQNRSSLILSWAGDKEVEVEDWLSRAAIGKLKEFDSIDQGLLKTDNNPIKLLKKDDFLGPPSRVFTCPIQEGKDMEKGDSSGSIEYSEQKTGKKDGHGKVLEQGINFCIDLREQKFDNSSHTTGGSVSSTDEIGSQDTVIAETQVVENGGH</sequence>
<feature type="compositionally biased region" description="Basic and acidic residues" evidence="1">
    <location>
        <begin position="1"/>
        <end position="15"/>
    </location>
</feature>
<evidence type="ECO:0000313" key="2">
    <source>
        <dbReference type="EMBL" id="KAI9180719.1"/>
    </source>
</evidence>
<proteinExistence type="predicted"/>